<evidence type="ECO:0000256" key="3">
    <source>
        <dbReference type="ARBA" id="ARBA00022759"/>
    </source>
</evidence>
<evidence type="ECO:0000256" key="1">
    <source>
        <dbReference type="ARBA" id="ARBA00022722"/>
    </source>
</evidence>
<evidence type="ECO:0000313" key="11">
    <source>
        <dbReference type="Proteomes" id="UP000282926"/>
    </source>
</evidence>
<accession>A0ABY0CV29</accession>
<gene>
    <name evidence="10" type="primary">cas1e</name>
    <name evidence="8" type="synonym">cas1</name>
    <name evidence="10" type="ORF">EA187_08085</name>
</gene>
<dbReference type="GO" id="GO:0004519">
    <property type="term" value="F:endonuclease activity"/>
    <property type="evidence" value="ECO:0007669"/>
    <property type="project" value="UniProtKB-KW"/>
</dbReference>
<dbReference type="PANTHER" id="PTHR34353">
    <property type="entry name" value="CRISPR-ASSOCIATED ENDONUCLEASE CAS1 1"/>
    <property type="match status" value="1"/>
</dbReference>
<proteinExistence type="inferred from homology"/>
<dbReference type="InterPro" id="IPR050646">
    <property type="entry name" value="Cas1"/>
</dbReference>
<feature type="binding site" evidence="8">
    <location>
        <position position="230"/>
    </location>
    <ligand>
        <name>Mn(2+)</name>
        <dbReference type="ChEBI" id="CHEBI:29035"/>
    </ligand>
</feature>
<dbReference type="Gene3D" id="1.20.120.920">
    <property type="entry name" value="CRISPR-associated endonuclease Cas1, C-terminal domain"/>
    <property type="match status" value="1"/>
</dbReference>
<dbReference type="InterPro" id="IPR033641">
    <property type="entry name" value="Cas1_I-E"/>
</dbReference>
<dbReference type="NCBIfam" id="TIGR00287">
    <property type="entry name" value="cas1"/>
    <property type="match status" value="1"/>
</dbReference>
<keyword evidence="4 8" id="KW-0378">Hydrolase</keyword>
<sequence>MGGLFDKTYSNRGIPVRGAGRRVVHNPPRPMPIRRRSSFVFLEKGHIDVIDGAFVLVDKNGVRMQIPVGSLACLMLEPGTRLSHAAATLAATTGTLIVWVGEAGVRLYSAGQPGGARSDRLLWQAANLLDEKARLNVVRRMYEIRFGEPAPLKRSVRQLQGIEGARVREMYKQFAKRYRVEWKGRRYDPKDWGKGDVANRCLSAATSCLYGVTEAAILAAGYAPAIGFIHTGKPRSFVYDIADLFKFETVVPLAFEIASKHPSDPAGQVRRACRDSFRKSRVLDKLIPTIEDVLKAGGLEMPKPGADQIGPAIATPETTGDDGHRH</sequence>
<dbReference type="NCBIfam" id="TIGR03638">
    <property type="entry name" value="cas1_ECOLI"/>
    <property type="match status" value="1"/>
</dbReference>
<comment type="similarity">
    <text evidence="8">Belongs to the CRISPR-associated endonuclease Cas1 family.</text>
</comment>
<evidence type="ECO:0000256" key="4">
    <source>
        <dbReference type="ARBA" id="ARBA00022801"/>
    </source>
</evidence>
<dbReference type="Pfam" id="PF01867">
    <property type="entry name" value="Cas_Cas1"/>
    <property type="match status" value="1"/>
</dbReference>
<keyword evidence="1 8" id="KW-0540">Nuclease</keyword>
<feature type="binding site" evidence="8">
    <location>
        <position position="163"/>
    </location>
    <ligand>
        <name>Mn(2+)</name>
        <dbReference type="ChEBI" id="CHEBI:29035"/>
    </ligand>
</feature>
<dbReference type="EMBL" id="SADD01000003">
    <property type="protein sequence ID" value="RVU45716.1"/>
    <property type="molecule type" value="Genomic_DNA"/>
</dbReference>
<keyword evidence="3 8" id="KW-0255">Endonuclease</keyword>
<dbReference type="Proteomes" id="UP000282926">
    <property type="component" value="Unassembled WGS sequence"/>
</dbReference>
<dbReference type="Gene3D" id="3.100.10.20">
    <property type="entry name" value="CRISPR-associated endonuclease Cas1, N-terminal domain"/>
    <property type="match status" value="1"/>
</dbReference>
<dbReference type="PANTHER" id="PTHR34353:SF3">
    <property type="entry name" value="CRISPR-ASSOCIATED ENDONUCLEASE CAS1"/>
    <property type="match status" value="1"/>
</dbReference>
<keyword evidence="7 8" id="KW-0238">DNA-binding</keyword>
<dbReference type="HAMAP" id="MF_01470">
    <property type="entry name" value="Cas1"/>
    <property type="match status" value="1"/>
</dbReference>
<reference evidence="10 11" key="1">
    <citation type="submission" date="2019-01" db="EMBL/GenBank/DDBJ databases">
        <title>Lujinxingia litoralis gen. nov., sp. nov. and Lujinxingia sediminis gen. nov., sp. nov., new members in the order Bradymonadales, isolated from coastal sediment.</title>
        <authorList>
            <person name="Li C.-M."/>
        </authorList>
    </citation>
    <scope>NUCLEOTIDE SEQUENCE [LARGE SCALE GENOMIC DNA]</scope>
    <source>
        <strain evidence="10 11">SEH01</strain>
    </source>
</reference>
<dbReference type="InterPro" id="IPR019851">
    <property type="entry name" value="CRISPR-assoc_Cas1_ECOLI"/>
</dbReference>
<evidence type="ECO:0000256" key="6">
    <source>
        <dbReference type="ARBA" id="ARBA00023118"/>
    </source>
</evidence>
<keyword evidence="5 8" id="KW-0460">Magnesium</keyword>
<evidence type="ECO:0000256" key="8">
    <source>
        <dbReference type="HAMAP-Rule" id="MF_01470"/>
    </source>
</evidence>
<evidence type="ECO:0000256" key="2">
    <source>
        <dbReference type="ARBA" id="ARBA00022723"/>
    </source>
</evidence>
<organism evidence="10 11">
    <name type="scientific">Lujinxingia sediminis</name>
    <dbReference type="NCBI Taxonomy" id="2480984"/>
    <lineage>
        <taxon>Bacteria</taxon>
        <taxon>Deltaproteobacteria</taxon>
        <taxon>Bradymonadales</taxon>
        <taxon>Lujinxingiaceae</taxon>
        <taxon>Lujinxingia</taxon>
    </lineage>
</organism>
<keyword evidence="8" id="KW-0464">Manganese</keyword>
<dbReference type="EC" id="3.1.-.-" evidence="8"/>
<evidence type="ECO:0000256" key="9">
    <source>
        <dbReference type="SAM" id="MobiDB-lite"/>
    </source>
</evidence>
<keyword evidence="6 8" id="KW-0051">Antiviral defense</keyword>
<dbReference type="InterPro" id="IPR042211">
    <property type="entry name" value="CRISPR-assoc_Cas1_N"/>
</dbReference>
<evidence type="ECO:0000256" key="7">
    <source>
        <dbReference type="ARBA" id="ARBA00023125"/>
    </source>
</evidence>
<name>A0ABY0CV29_9DELT</name>
<evidence type="ECO:0000313" key="10">
    <source>
        <dbReference type="EMBL" id="RVU45716.1"/>
    </source>
</evidence>
<keyword evidence="2 8" id="KW-0479">Metal-binding</keyword>
<protein>
    <recommendedName>
        <fullName evidence="8">CRISPR-associated endonuclease Cas1</fullName>
        <ecNumber evidence="8">3.1.-.-</ecNumber>
    </recommendedName>
</protein>
<comment type="function">
    <text evidence="8">CRISPR (clustered regularly interspaced short palindromic repeat), is an adaptive immune system that provides protection against mobile genetic elements (viruses, transposable elements and conjugative plasmids). CRISPR clusters contain spacers, sequences complementary to antecedent mobile elements, and target invading nucleic acids. CRISPR clusters are transcribed and processed into CRISPR RNA (crRNA). Acts as a dsDNA endonuclease. Involved in the integration of spacer DNA into the CRISPR cassette.</text>
</comment>
<comment type="caution">
    <text evidence="10">The sequence shown here is derived from an EMBL/GenBank/DDBJ whole genome shotgun (WGS) entry which is preliminary data.</text>
</comment>
<dbReference type="InterPro" id="IPR042206">
    <property type="entry name" value="CRISPR-assoc_Cas1_C"/>
</dbReference>
<keyword evidence="11" id="KW-1185">Reference proteome</keyword>
<dbReference type="CDD" id="cd09719">
    <property type="entry name" value="Cas1_I-E"/>
    <property type="match status" value="1"/>
</dbReference>
<comment type="subunit">
    <text evidence="8">Homodimer, forms a heterotetramer with a Cas2 homodimer.</text>
</comment>
<dbReference type="InterPro" id="IPR002729">
    <property type="entry name" value="CRISPR-assoc_Cas1"/>
</dbReference>
<evidence type="ECO:0000256" key="5">
    <source>
        <dbReference type="ARBA" id="ARBA00022842"/>
    </source>
</evidence>
<feature type="region of interest" description="Disordered" evidence="9">
    <location>
        <begin position="305"/>
        <end position="326"/>
    </location>
</feature>
<feature type="binding site" evidence="8">
    <location>
        <position position="243"/>
    </location>
    <ligand>
        <name>Mn(2+)</name>
        <dbReference type="ChEBI" id="CHEBI:29035"/>
    </ligand>
</feature>
<comment type="cofactor">
    <cofactor evidence="8">
        <name>Mg(2+)</name>
        <dbReference type="ChEBI" id="CHEBI:18420"/>
    </cofactor>
    <cofactor evidence="8">
        <name>Mn(2+)</name>
        <dbReference type="ChEBI" id="CHEBI:29035"/>
    </cofactor>
</comment>